<name>W3XB33_PESFW</name>
<dbReference type="EMBL" id="KI912111">
    <property type="protein sequence ID" value="ETS82396.1"/>
    <property type="molecule type" value="Genomic_DNA"/>
</dbReference>
<sequence>MGWVKRLSNSGQEQDANLTSLSLQASSPSPERALPSNPPVNSLFSQSPARDILTQPHTPESANSGRRKRGIWKGEVKSCTVIAGELRGQLLEEREEESATPTRPPAHAQTDQKRDGQMNWREELDGFRVP</sequence>
<dbReference type="KEGG" id="pfy:PFICI_04272"/>
<evidence type="ECO:0000256" key="1">
    <source>
        <dbReference type="SAM" id="MobiDB-lite"/>
    </source>
</evidence>
<evidence type="ECO:0000313" key="2">
    <source>
        <dbReference type="EMBL" id="ETS82396.1"/>
    </source>
</evidence>
<dbReference type="AlphaFoldDB" id="W3XB33"/>
<feature type="compositionally biased region" description="Polar residues" evidence="1">
    <location>
        <begin position="7"/>
        <end position="29"/>
    </location>
</feature>
<organism evidence="2 3">
    <name type="scientific">Pestalotiopsis fici (strain W106-1 / CGMCC3.15140)</name>
    <dbReference type="NCBI Taxonomy" id="1229662"/>
    <lineage>
        <taxon>Eukaryota</taxon>
        <taxon>Fungi</taxon>
        <taxon>Dikarya</taxon>
        <taxon>Ascomycota</taxon>
        <taxon>Pezizomycotina</taxon>
        <taxon>Sordariomycetes</taxon>
        <taxon>Xylariomycetidae</taxon>
        <taxon>Amphisphaeriales</taxon>
        <taxon>Sporocadaceae</taxon>
        <taxon>Pestalotiopsis</taxon>
    </lineage>
</organism>
<protein>
    <submittedName>
        <fullName evidence="2">Uncharacterized protein</fullName>
    </submittedName>
</protein>
<dbReference type="OrthoDB" id="10425931at2759"/>
<proteinExistence type="predicted"/>
<dbReference type="RefSeq" id="XP_007831044.1">
    <property type="nucleotide sequence ID" value="XM_007832853.1"/>
</dbReference>
<keyword evidence="3" id="KW-1185">Reference proteome</keyword>
<evidence type="ECO:0000313" key="3">
    <source>
        <dbReference type="Proteomes" id="UP000030651"/>
    </source>
</evidence>
<feature type="region of interest" description="Disordered" evidence="1">
    <location>
        <begin position="87"/>
        <end position="130"/>
    </location>
</feature>
<dbReference type="HOGENOM" id="CLU_1938885_0_0_1"/>
<dbReference type="Proteomes" id="UP000030651">
    <property type="component" value="Unassembled WGS sequence"/>
</dbReference>
<gene>
    <name evidence="2" type="ORF">PFICI_04272</name>
</gene>
<feature type="compositionally biased region" description="Polar residues" evidence="1">
    <location>
        <begin position="39"/>
        <end position="48"/>
    </location>
</feature>
<dbReference type="InParanoid" id="W3XB33"/>
<accession>W3XB33</accession>
<reference evidence="3" key="1">
    <citation type="journal article" date="2015" name="BMC Genomics">
        <title>Genomic and transcriptomic analysis of the endophytic fungus Pestalotiopsis fici reveals its lifestyle and high potential for synthesis of natural products.</title>
        <authorList>
            <person name="Wang X."/>
            <person name="Zhang X."/>
            <person name="Liu L."/>
            <person name="Xiang M."/>
            <person name="Wang W."/>
            <person name="Sun X."/>
            <person name="Che Y."/>
            <person name="Guo L."/>
            <person name="Liu G."/>
            <person name="Guo L."/>
            <person name="Wang C."/>
            <person name="Yin W.B."/>
            <person name="Stadler M."/>
            <person name="Zhang X."/>
            <person name="Liu X."/>
        </authorList>
    </citation>
    <scope>NUCLEOTIDE SEQUENCE [LARGE SCALE GENOMIC DNA]</scope>
    <source>
        <strain evidence="3">W106-1 / CGMCC3.15140</strain>
    </source>
</reference>
<feature type="compositionally biased region" description="Polar residues" evidence="1">
    <location>
        <begin position="55"/>
        <end position="64"/>
    </location>
</feature>
<feature type="compositionally biased region" description="Basic and acidic residues" evidence="1">
    <location>
        <begin position="110"/>
        <end position="130"/>
    </location>
</feature>
<feature type="region of interest" description="Disordered" evidence="1">
    <location>
        <begin position="1"/>
        <end position="74"/>
    </location>
</feature>
<dbReference type="GeneID" id="19269285"/>